<evidence type="ECO:0000313" key="3">
    <source>
        <dbReference type="Proteomes" id="UP000007110"/>
    </source>
</evidence>
<dbReference type="GO" id="GO:0007099">
    <property type="term" value="P:centriole replication"/>
    <property type="evidence" value="ECO:0000318"/>
    <property type="project" value="GO_Central"/>
</dbReference>
<reference evidence="2" key="2">
    <citation type="submission" date="2021-01" db="UniProtKB">
        <authorList>
            <consortium name="EnsemblMetazoa"/>
        </authorList>
    </citation>
    <scope>IDENTIFICATION</scope>
</reference>
<dbReference type="GeneID" id="100893160"/>
<dbReference type="InParanoid" id="A0A7M7NPX0"/>
<evidence type="ECO:0000313" key="2">
    <source>
        <dbReference type="EnsemblMetazoa" id="XP_030839902"/>
    </source>
</evidence>
<keyword evidence="3" id="KW-1185">Reference proteome</keyword>
<feature type="compositionally biased region" description="Basic and acidic residues" evidence="1">
    <location>
        <begin position="708"/>
        <end position="723"/>
    </location>
</feature>
<dbReference type="GO" id="GO:0032465">
    <property type="term" value="P:regulation of cytokinesis"/>
    <property type="evidence" value="ECO:0007669"/>
    <property type="project" value="InterPro"/>
</dbReference>
<proteinExistence type="predicted"/>
<feature type="compositionally biased region" description="Basic and acidic residues" evidence="1">
    <location>
        <begin position="680"/>
        <end position="693"/>
    </location>
</feature>
<feature type="region of interest" description="Disordered" evidence="1">
    <location>
        <begin position="1042"/>
        <end position="1065"/>
    </location>
</feature>
<feature type="compositionally biased region" description="Polar residues" evidence="1">
    <location>
        <begin position="947"/>
        <end position="965"/>
    </location>
</feature>
<feature type="compositionally biased region" description="Low complexity" evidence="1">
    <location>
        <begin position="1289"/>
        <end position="1343"/>
    </location>
</feature>
<sequence length="1398" mass="152281">MDEIIAKLEVCVATLDKMAVRHDNTSSAADMDSRGRPPYTSMVRVNDKPILPPLMTPDKRAEMIRYKAVAIQREREREEWRLQQLVSRVETIVNSYEDGRQSLGSKESSPQQAANTLPNQAMQAIPAVQSVGSKPVSQGLNNPSYSPLKYMEMDEEEWNVRPATPWRRTKQSKTKTVIAANFDPRGHQPISSTMRMDRSQDMRGATPDVSAISVASSQASNFLPRNSPVDAIDRTLSSSVQPVLKEILPSSPPGLEDLKVVTTGESAAPNPVDVPCNVSPDVQSNERNNLSEPQEIESHENSAVQPPDTNAAVVDSAMISRLSPIPKIDAVQSLGTGVAGSTGSQSTNSSSNSALNQTVIDLSQMSLIQGQSTLEKAEDSSKPDKNESDIQPQSSLSTEAKARVEPVTDVAESKDTNNDVPNMQEENHVAGYLSDTESYMSLLGEYSLLPTPGSNRGTPDSIQHRNAIKVPFFADPTSPDAVDVNRDAEVSDIPATDVSVEPGESLKSVDGSEYCGSSLGTLAQSVTLPMSLSVTSESTLHGLEETWDRTSQEVTPTGTDKAMSIASDELTNAGMVRAAPVGQESNATVEVGKQTSSKSEESERQQSLNVDKPLPTLPSSVEHKKIEVKVERSGVKVDSDFQTPLRHHARKSSYTLDFPSPALLDAEARHQAPHISGRDISHAEAGTKAKDADEGALNKAKSGEGTVSDEKQPDELSSEMKDLKIDDVSEAKVLSLQLSCLEQMQQRLQRQHDEQMKGLMLQQSQELCLLESEMEGIRRQAAQSALGHVDDDKDTMIKTSTEVHEESMQKGEVQESSKKNTPSTIPSTKPSHENDDKSEKESAKVAPNQRKVPPPSPNSRKRRFEESSVESMVQVPASYIKQSSLAGKGHGKGHASPGFHSPVSDKLLANAKKKLTPQDSLESDHGGLVEVPPSYIKSGSYHRPVSRSPTHQRSLTTPKGATTGSAHLASPSISVEEPSNGDSSHLTSWGTPLKDTSDRDSTRLPAWASPAVDMTNGSAHFTGASVSDPVYVNSLSDSFFLNDDQTGETPDRHADQQQHTSSYSKPWAITQSLQMDIRFDMVSARVKGYLTRALMRTPKIKALVKTIKDTQVFLYQFQAETPVKRGKLSEQDIRLAQRVLAQLRAAQYELGDIFHVFPISQRMAILRHNREQERENFFNKKVSPSSAGKKAHLLSAATKKAMDRRQQLSKEGDVVESGPKRQKLVPANQRPKSAAETRVLRPLQSQKSPPRPATAIPPRMSSFSVTTQSLKLKAPVLSKPFPTKPVMVSRNTTKTSRSPSRPSSRTASTRPTSTRPTSTRPTSTRPTSTRPTSRLSGGLSSLSQARTSSARQAKSPARAATATVSQTKTKNVRRSLYPVSVGTGKKTMQRKQADTRKP</sequence>
<feature type="compositionally biased region" description="Basic and acidic residues" evidence="1">
    <location>
        <begin position="830"/>
        <end position="843"/>
    </location>
</feature>
<feature type="region of interest" description="Disordered" evidence="1">
    <location>
        <begin position="1197"/>
        <end position="1398"/>
    </location>
</feature>
<feature type="compositionally biased region" description="Polar residues" evidence="1">
    <location>
        <begin position="980"/>
        <end position="990"/>
    </location>
</feature>
<feature type="compositionally biased region" description="Polar residues" evidence="1">
    <location>
        <begin position="389"/>
        <end position="398"/>
    </location>
</feature>
<feature type="region of interest" description="Disordered" evidence="1">
    <location>
        <begin position="266"/>
        <end position="309"/>
    </location>
</feature>
<evidence type="ECO:0000256" key="1">
    <source>
        <dbReference type="SAM" id="MobiDB-lite"/>
    </source>
</evidence>
<name>A0A7M7NPX0_STRPU</name>
<feature type="region of interest" description="Disordered" evidence="1">
    <location>
        <begin position="25"/>
        <end position="51"/>
    </location>
</feature>
<dbReference type="Proteomes" id="UP000007110">
    <property type="component" value="Unassembled WGS sequence"/>
</dbReference>
<dbReference type="PANTHER" id="PTHR13594">
    <property type="entry name" value="CENTRIOLAR COILED-COIL PROTEIN OF 110 KDA"/>
    <property type="match status" value="1"/>
</dbReference>
<protein>
    <submittedName>
        <fullName evidence="2">Uncharacterized protein</fullName>
    </submittedName>
</protein>
<feature type="compositionally biased region" description="Polar residues" evidence="1">
    <location>
        <begin position="1261"/>
        <end position="1270"/>
    </location>
</feature>
<feature type="region of interest" description="Disordered" evidence="1">
    <location>
        <begin position="371"/>
        <end position="422"/>
    </location>
</feature>
<dbReference type="InterPro" id="IPR033207">
    <property type="entry name" value="CCP110"/>
</dbReference>
<feature type="compositionally biased region" description="Polar residues" evidence="1">
    <location>
        <begin position="280"/>
        <end position="292"/>
    </location>
</feature>
<dbReference type="GO" id="GO:0005814">
    <property type="term" value="C:centriole"/>
    <property type="evidence" value="ECO:0000318"/>
    <property type="project" value="GO_Central"/>
</dbReference>
<organism evidence="2 3">
    <name type="scientific">Strongylocentrotus purpuratus</name>
    <name type="common">Purple sea urchin</name>
    <dbReference type="NCBI Taxonomy" id="7668"/>
    <lineage>
        <taxon>Eukaryota</taxon>
        <taxon>Metazoa</taxon>
        <taxon>Echinodermata</taxon>
        <taxon>Eleutherozoa</taxon>
        <taxon>Echinozoa</taxon>
        <taxon>Echinoidea</taxon>
        <taxon>Euechinoidea</taxon>
        <taxon>Echinacea</taxon>
        <taxon>Camarodonta</taxon>
        <taxon>Echinidea</taxon>
        <taxon>Strongylocentrotidae</taxon>
        <taxon>Strongylocentrotus</taxon>
    </lineage>
</organism>
<feature type="region of interest" description="Disordered" evidence="1">
    <location>
        <begin position="802"/>
        <end position="1002"/>
    </location>
</feature>
<dbReference type="GO" id="GO:0032053">
    <property type="term" value="P:ciliary basal body organization"/>
    <property type="evidence" value="ECO:0000318"/>
    <property type="project" value="GO_Central"/>
</dbReference>
<dbReference type="EnsemblMetazoa" id="XM_030984041">
    <property type="protein sequence ID" value="XP_030839901"/>
    <property type="gene ID" value="LOC100893160"/>
</dbReference>
<dbReference type="RefSeq" id="XP_030839901.1">
    <property type="nucleotide sequence ID" value="XM_030984041.1"/>
</dbReference>
<dbReference type="EnsemblMetazoa" id="XM_030984040">
    <property type="protein sequence ID" value="XP_030839900"/>
    <property type="gene ID" value="LOC100893160"/>
</dbReference>
<dbReference type="Pfam" id="PF16025">
    <property type="entry name" value="CaM_bind"/>
    <property type="match status" value="1"/>
</dbReference>
<dbReference type="KEGG" id="spu:100893160"/>
<dbReference type="EnsemblMetazoa" id="XM_030984042">
    <property type="protein sequence ID" value="XP_030839902"/>
    <property type="gene ID" value="LOC100893160"/>
</dbReference>
<dbReference type="RefSeq" id="XP_030839902.1">
    <property type="nucleotide sequence ID" value="XM_030984042.1"/>
</dbReference>
<feature type="region of interest" description="Disordered" evidence="1">
    <location>
        <begin position="579"/>
        <end position="618"/>
    </location>
</feature>
<accession>A0A7M7NPX0</accession>
<dbReference type="RefSeq" id="XP_030839900.1">
    <property type="nucleotide sequence ID" value="XM_030984040.1"/>
</dbReference>
<dbReference type="OMA" id="HGVEETW"/>
<feature type="compositionally biased region" description="Basic and acidic residues" evidence="1">
    <location>
        <begin position="400"/>
        <end position="417"/>
    </location>
</feature>
<feature type="compositionally biased region" description="Basic and acidic residues" evidence="1">
    <location>
        <begin position="802"/>
        <end position="818"/>
    </location>
</feature>
<reference evidence="3" key="1">
    <citation type="submission" date="2015-02" db="EMBL/GenBank/DDBJ databases">
        <title>Genome sequencing for Strongylocentrotus purpuratus.</title>
        <authorList>
            <person name="Murali S."/>
            <person name="Liu Y."/>
            <person name="Vee V."/>
            <person name="English A."/>
            <person name="Wang M."/>
            <person name="Skinner E."/>
            <person name="Han Y."/>
            <person name="Muzny D.M."/>
            <person name="Worley K.C."/>
            <person name="Gibbs R.A."/>
        </authorList>
    </citation>
    <scope>NUCLEOTIDE SEQUENCE</scope>
</reference>
<feature type="compositionally biased region" description="Low complexity" evidence="1">
    <location>
        <begin position="341"/>
        <end position="353"/>
    </location>
</feature>
<feature type="compositionally biased region" description="Polar residues" evidence="1">
    <location>
        <begin position="819"/>
        <end position="829"/>
    </location>
</feature>
<feature type="compositionally biased region" description="Basic and acidic residues" evidence="1">
    <location>
        <begin position="375"/>
        <end position="388"/>
    </location>
</feature>
<dbReference type="OrthoDB" id="10028852at2759"/>
<feature type="compositionally biased region" description="Basic and acidic residues" evidence="1">
    <location>
        <begin position="1200"/>
        <end position="1213"/>
    </location>
</feature>
<dbReference type="PANTHER" id="PTHR13594:SF1">
    <property type="entry name" value="CENTRIOLAR COILED-COIL PROTEIN OF 110 KDA"/>
    <property type="match status" value="1"/>
</dbReference>
<feature type="region of interest" description="Disordered" evidence="1">
    <location>
        <begin position="335"/>
        <end position="354"/>
    </location>
</feature>
<feature type="region of interest" description="Disordered" evidence="1">
    <location>
        <begin position="680"/>
        <end position="723"/>
    </location>
</feature>